<dbReference type="SUPFAM" id="SSF52540">
    <property type="entry name" value="P-loop containing nucleoside triphosphate hydrolases"/>
    <property type="match status" value="1"/>
</dbReference>
<dbReference type="GO" id="GO:0000731">
    <property type="term" value="P:DNA synthesis involved in DNA repair"/>
    <property type="evidence" value="ECO:0007669"/>
    <property type="project" value="TreeGrafter"/>
</dbReference>
<evidence type="ECO:0000256" key="1">
    <source>
        <dbReference type="SAM" id="Coils"/>
    </source>
</evidence>
<dbReference type="RefSeq" id="WP_106663575.1">
    <property type="nucleotide sequence ID" value="NZ_PGGM01000003.1"/>
</dbReference>
<proteinExistence type="predicted"/>
<dbReference type="PANTHER" id="PTHR32182:SF22">
    <property type="entry name" value="ATP-DEPENDENT ENDONUCLEASE, OLD FAMILY-RELATED"/>
    <property type="match status" value="1"/>
</dbReference>
<dbReference type="EMBL" id="PGGM01000003">
    <property type="protein sequence ID" value="PSH65160.1"/>
    <property type="molecule type" value="Genomic_DNA"/>
</dbReference>
<evidence type="ECO:0008006" key="4">
    <source>
        <dbReference type="Google" id="ProtNLM"/>
    </source>
</evidence>
<evidence type="ECO:0000313" key="3">
    <source>
        <dbReference type="Proteomes" id="UP000241764"/>
    </source>
</evidence>
<organism evidence="2 3">
    <name type="scientific">Phyllobacterium sophorae</name>
    <dbReference type="NCBI Taxonomy" id="1520277"/>
    <lineage>
        <taxon>Bacteria</taxon>
        <taxon>Pseudomonadati</taxon>
        <taxon>Pseudomonadota</taxon>
        <taxon>Alphaproteobacteria</taxon>
        <taxon>Hyphomicrobiales</taxon>
        <taxon>Phyllobacteriaceae</taxon>
        <taxon>Phyllobacterium</taxon>
    </lineage>
</organism>
<gene>
    <name evidence="2" type="ORF">CU103_09055</name>
</gene>
<dbReference type="InterPro" id="IPR027417">
    <property type="entry name" value="P-loop_NTPase"/>
</dbReference>
<dbReference type="Gene3D" id="3.40.50.300">
    <property type="entry name" value="P-loop containing nucleotide triphosphate hydrolases"/>
    <property type="match status" value="1"/>
</dbReference>
<dbReference type="PANTHER" id="PTHR32182">
    <property type="entry name" value="DNA REPLICATION AND REPAIR PROTEIN RECF"/>
    <property type="match status" value="1"/>
</dbReference>
<reference evidence="3" key="1">
    <citation type="submission" date="2017-11" db="EMBL/GenBank/DDBJ databases">
        <authorList>
            <person name="Kuznetsova I."/>
            <person name="Sazanova A."/>
            <person name="Chirak E."/>
            <person name="Safronova V."/>
            <person name="Willems A."/>
        </authorList>
    </citation>
    <scope>NUCLEOTIDE SEQUENCE [LARGE SCALE GENOMIC DNA]</scope>
    <source>
        <strain evidence="3">CCBAU 03422</strain>
    </source>
</reference>
<comment type="caution">
    <text evidence="2">The sequence shown here is derived from an EMBL/GenBank/DDBJ whole genome shotgun (WGS) entry which is preliminary data.</text>
</comment>
<dbReference type="Proteomes" id="UP000241764">
    <property type="component" value="Unassembled WGS sequence"/>
</dbReference>
<dbReference type="AlphaFoldDB" id="A0A2P7BFB8"/>
<name>A0A2P7BFB8_9HYPH</name>
<keyword evidence="3" id="KW-1185">Reference proteome</keyword>
<dbReference type="OrthoDB" id="8107482at2"/>
<evidence type="ECO:0000313" key="2">
    <source>
        <dbReference type="EMBL" id="PSH65160.1"/>
    </source>
</evidence>
<dbReference type="GO" id="GO:0006302">
    <property type="term" value="P:double-strand break repair"/>
    <property type="evidence" value="ECO:0007669"/>
    <property type="project" value="TreeGrafter"/>
</dbReference>
<accession>A0A2P7BFB8</accession>
<keyword evidence="1" id="KW-0175">Coiled coil</keyword>
<sequence length="582" mass="65581">MKNLRFEKLELLSVVEKRARTIEFHPRLTVIKGENDVGKSSVIKSLYWAFGAGSKIHPTWKDAKVKALVTFTVDGHHHFILRDGSRIALFDAAGELMISTTSITSELAPAIGRLFDFKLILTDNNGVAGTPPPAFAFLPFYVDQDNGWGQALESFDNLQQYPKFRKNVIEFHSGIRPNEFYELMAEKRQVSQVRDELGRDRKAIENAIHKLGLEATFTGLELSMADHEASIDQLLVRLRDLRNVRQKRAMELAALLHEREIVREQMEIAKAAAKEFDLDFRWLAQVGDDGILCPTCGTTHRNDFANRFSIVDDSEACAEFVRDCIDRLRAIADQVAAIEAAMRQNDRTSDEISRILAEKRGDVTLEEVIESKGRTSARALLNSQLDEISKELAAYAGQIAAIDDKLKAFEKGTRDRRKLVEKYYAREMLAFLNKLDVRNIEHASVTKIDRKIHDTGSDQPRAVLAYYLALMRTIFEFSKSLTAPMVIDSPNQQDQDASNVAAMIDLIFSSRPDNGQTILGTVSLHDQNVSDGKVIVFEDKNAVLVASEYEEVSNRFRPFFDKMVLGVGPNDLQTRTDPAKLN</sequence>
<protein>
    <recommendedName>
        <fullName evidence="4">Rad50/SbcC-type AAA domain-containing protein</fullName>
    </recommendedName>
</protein>
<feature type="coiled-coil region" evidence="1">
    <location>
        <begin position="224"/>
        <end position="272"/>
    </location>
</feature>